<feature type="region of interest" description="Disordered" evidence="1">
    <location>
        <begin position="534"/>
        <end position="567"/>
    </location>
</feature>
<evidence type="ECO:0000259" key="2">
    <source>
        <dbReference type="PROSITE" id="PS50031"/>
    </source>
</evidence>
<dbReference type="InterPro" id="IPR059024">
    <property type="entry name" value="SYNRG_C"/>
</dbReference>
<feature type="region of interest" description="Disordered" evidence="1">
    <location>
        <begin position="264"/>
        <end position="316"/>
    </location>
</feature>
<feature type="region of interest" description="Disordered" evidence="1">
    <location>
        <begin position="724"/>
        <end position="743"/>
    </location>
</feature>
<dbReference type="PANTHER" id="PTHR15463">
    <property type="entry name" value="AP1 GAMMA SUBUNIT BINDING PROTEIN 1"/>
    <property type="match status" value="1"/>
</dbReference>
<feature type="region of interest" description="Disordered" evidence="1">
    <location>
        <begin position="468"/>
        <end position="497"/>
    </location>
</feature>
<dbReference type="AlphaFoldDB" id="A0A7M7JFE1"/>
<dbReference type="EnsemblMetazoa" id="XM_022795517">
    <property type="protein sequence ID" value="XP_022651252"/>
    <property type="gene ID" value="LOC111246240"/>
</dbReference>
<dbReference type="Pfam" id="PF25999">
    <property type="entry name" value="SYNRG_C"/>
    <property type="match status" value="1"/>
</dbReference>
<proteinExistence type="predicted"/>
<feature type="compositionally biased region" description="Basic and acidic residues" evidence="1">
    <location>
        <begin position="476"/>
        <end position="492"/>
    </location>
</feature>
<protein>
    <recommendedName>
        <fullName evidence="2">EH domain-containing protein</fullName>
    </recommendedName>
</protein>
<keyword evidence="4" id="KW-1185">Reference proteome</keyword>
<organism evidence="3 4">
    <name type="scientific">Varroa destructor</name>
    <name type="common">Honeybee mite</name>
    <dbReference type="NCBI Taxonomy" id="109461"/>
    <lineage>
        <taxon>Eukaryota</taxon>
        <taxon>Metazoa</taxon>
        <taxon>Ecdysozoa</taxon>
        <taxon>Arthropoda</taxon>
        <taxon>Chelicerata</taxon>
        <taxon>Arachnida</taxon>
        <taxon>Acari</taxon>
        <taxon>Parasitiformes</taxon>
        <taxon>Mesostigmata</taxon>
        <taxon>Gamasina</taxon>
        <taxon>Dermanyssoidea</taxon>
        <taxon>Varroidae</taxon>
        <taxon>Varroa</taxon>
    </lineage>
</organism>
<dbReference type="RefSeq" id="XP_022651252.1">
    <property type="nucleotide sequence ID" value="XM_022795517.1"/>
</dbReference>
<evidence type="ECO:0000256" key="1">
    <source>
        <dbReference type="SAM" id="MobiDB-lite"/>
    </source>
</evidence>
<accession>A0A7M7JFE1</accession>
<dbReference type="GO" id="GO:0030130">
    <property type="term" value="C:clathrin coat of trans-Golgi network vesicle"/>
    <property type="evidence" value="ECO:0007669"/>
    <property type="project" value="TreeGrafter"/>
</dbReference>
<dbReference type="InParanoid" id="A0A7M7JFE1"/>
<reference evidence="3" key="1">
    <citation type="submission" date="2021-01" db="UniProtKB">
        <authorList>
            <consortium name="EnsemblMetazoa"/>
        </authorList>
    </citation>
    <scope>IDENTIFICATION</scope>
</reference>
<evidence type="ECO:0000313" key="4">
    <source>
        <dbReference type="Proteomes" id="UP000594260"/>
    </source>
</evidence>
<dbReference type="InterPro" id="IPR000261">
    <property type="entry name" value="EH_dom"/>
</dbReference>
<dbReference type="PANTHER" id="PTHR15463:SF2">
    <property type="entry name" value="SYNERGIN GAMMA"/>
    <property type="match status" value="1"/>
</dbReference>
<dbReference type="GeneID" id="111246240"/>
<dbReference type="SUPFAM" id="SSF47473">
    <property type="entry name" value="EF-hand"/>
    <property type="match status" value="1"/>
</dbReference>
<dbReference type="Gene3D" id="1.10.238.10">
    <property type="entry name" value="EF-hand"/>
    <property type="match status" value="1"/>
</dbReference>
<dbReference type="EnsemblMetazoa" id="XM_022795519">
    <property type="protein sequence ID" value="XP_022651254"/>
    <property type="gene ID" value="LOC111246240"/>
</dbReference>
<feature type="compositionally biased region" description="Polar residues" evidence="1">
    <location>
        <begin position="534"/>
        <end position="545"/>
    </location>
</feature>
<name>A0A7M7JFE1_VARDE</name>
<dbReference type="RefSeq" id="XP_022651253.1">
    <property type="nucleotide sequence ID" value="XM_022795518.1"/>
</dbReference>
<evidence type="ECO:0000313" key="3">
    <source>
        <dbReference type="EnsemblMetazoa" id="XP_022651254"/>
    </source>
</evidence>
<dbReference type="PROSITE" id="PS50031">
    <property type="entry name" value="EH"/>
    <property type="match status" value="1"/>
</dbReference>
<sequence>MDPLKTFEKRLLSGNLIDSTKIKTNRPAWLCTQQVPRLYRELEAMVSVPTSHPSGAAGVPTSPLDTSLVYQLLLASGLPQTVLATLWDQCSRTAPGVLLQHEFYQALALVAVCQKGHPPNPTLLLSLPQAPLPQLAIAGYPLPLTTPIVSPEASVESASHPPIGGAAAMPSLYQPISNATDVMSNASLKHTNTATQDDPSRLHNSALTSSPVSAVLLNGEKSSNMMSVTGVDWASKMQPSLMDNNGTNSSMSNSLSTTNEMFQGPSVASAASQQPTKDALEGIVTGDNTDDDDFGDFADFQSAPVGKSQSLQAPAPKTVETLESSFAASLLVERHQTKDVITSSVATLGSNGGQLPIITPDLFSFDIILNGKKKELRSHEAVTSQRNTSLKKNEEVIEPKASRDVIPLPKAKTDGSTKATAAMPKPTPFSTFPSVLPSLFNSITVQMTETVQPPTEPNPWLHYPLLDQETSSSAGSKDRKTTTIKKPRDVESPLKPTTSQTCTAKTIASFPTGILYKCASADDDEFDEFADFQSAPSEKVTQSALLGSPEKQSKTEQYSETNPADKYSVFRMLETDQPESKTHEQEDMLQNKIFLKNGTLDAFDNENELSAQNDTSSKVDILALMKLPTVPTISLGDELSILDSLTISSKDANAKSSAIDELQDLDLGYSIIDGQVAAQAVNSTPASPAKSIVSIGSIGESRGNRRLSLFNKANYSECASLSSFELGPNTESNGSSPTKGSILSLELNSPRRTLPEEGIDENDTLEWNIDGTTVEPRGNASTCSNLGMTVQAENTKATDEFCWAQPPIFPPPDPTTDFSKPSSALQDLTGLYLLHYPNTQVQEGKRNVTKEQVAESWARVLGKVAAVLETATHILGNDRGVLTEVLATTKGQRYASSLLEVYNVSQQIKKAAVLFNVDGIEGPLEQVENAWRRQLEDLTVRLGLSVICLDHLLTPLQSSADTCAVCLLPLALRPRLLFGDHAYHATCANFWANVLAEGLPCLKLY</sequence>
<dbReference type="InterPro" id="IPR039656">
    <property type="entry name" value="SYNRG"/>
</dbReference>
<dbReference type="RefSeq" id="XP_022651254.1">
    <property type="nucleotide sequence ID" value="XM_022795519.1"/>
</dbReference>
<dbReference type="EnsemblMetazoa" id="XM_022795518">
    <property type="protein sequence ID" value="XP_022651253"/>
    <property type="gene ID" value="LOC111246240"/>
</dbReference>
<dbReference type="OrthoDB" id="524326at2759"/>
<dbReference type="InterPro" id="IPR011992">
    <property type="entry name" value="EF-hand-dom_pair"/>
</dbReference>
<feature type="domain" description="EH" evidence="2">
    <location>
        <begin position="72"/>
        <end position="124"/>
    </location>
</feature>
<dbReference type="KEGG" id="vde:111246240"/>
<dbReference type="Proteomes" id="UP000594260">
    <property type="component" value="Unplaced"/>
</dbReference>